<feature type="domain" description="MaoC-like" evidence="1">
    <location>
        <begin position="23"/>
        <end position="114"/>
    </location>
</feature>
<reference evidence="2 3" key="1">
    <citation type="journal article" date="2014" name="BMC Genomics">
        <title>Comparison of environmental and isolate Sulfobacillus genomes reveals diverse carbon, sulfur, nitrogen, and hydrogen metabolisms.</title>
        <authorList>
            <person name="Justice N.B."/>
            <person name="Norman A."/>
            <person name="Brown C.T."/>
            <person name="Singh A."/>
            <person name="Thomas B.C."/>
            <person name="Banfield J.F."/>
        </authorList>
    </citation>
    <scope>NUCLEOTIDE SEQUENCE [LARGE SCALE GENOMIC DNA]</scope>
    <source>
        <strain evidence="2">AMDSBA3</strain>
    </source>
</reference>
<name>A0A2T2WL07_9FIRM</name>
<evidence type="ECO:0000313" key="3">
    <source>
        <dbReference type="Proteomes" id="UP000241848"/>
    </source>
</evidence>
<evidence type="ECO:0000313" key="2">
    <source>
        <dbReference type="EMBL" id="PSR22934.1"/>
    </source>
</evidence>
<dbReference type="Proteomes" id="UP000241848">
    <property type="component" value="Unassembled WGS sequence"/>
</dbReference>
<dbReference type="Pfam" id="PF01575">
    <property type="entry name" value="MaoC_dehydratas"/>
    <property type="match status" value="1"/>
</dbReference>
<dbReference type="InterPro" id="IPR029069">
    <property type="entry name" value="HotDog_dom_sf"/>
</dbReference>
<comment type="caution">
    <text evidence="2">The sequence shown here is derived from an EMBL/GenBank/DDBJ whole genome shotgun (WGS) entry which is preliminary data.</text>
</comment>
<proteinExistence type="predicted"/>
<dbReference type="PANTHER" id="PTHR43664">
    <property type="entry name" value="MONOAMINE OXIDASE-RELATED"/>
    <property type="match status" value="1"/>
</dbReference>
<evidence type="ECO:0000259" key="1">
    <source>
        <dbReference type="Pfam" id="PF01575"/>
    </source>
</evidence>
<dbReference type="Gene3D" id="3.10.129.10">
    <property type="entry name" value="Hotdog Thioesterase"/>
    <property type="match status" value="1"/>
</dbReference>
<accession>A0A2T2WL07</accession>
<dbReference type="PANTHER" id="PTHR43664:SF1">
    <property type="entry name" value="BETA-METHYLMALYL-COA DEHYDRATASE"/>
    <property type="match status" value="1"/>
</dbReference>
<sequence>MKTNQLVLGGEPLRFDQLQEDAVYRTPVVFVSHDDIVRFATEWDPQYLHLDNAKALVGPFSGIIASGMHTTALGMRSWIAEGIWGDDVLAGVRMHLRFLRPVYPNDRLWTETRIMRLRPHRIPDRGYCDIRIHVFTERSGPVLQMDVTTLVRR</sequence>
<protein>
    <recommendedName>
        <fullName evidence="1">MaoC-like domain-containing protein</fullName>
    </recommendedName>
</protein>
<dbReference type="EMBL" id="PXYV01000010">
    <property type="protein sequence ID" value="PSR22934.1"/>
    <property type="molecule type" value="Genomic_DNA"/>
</dbReference>
<dbReference type="InterPro" id="IPR052342">
    <property type="entry name" value="MCH/BMMD"/>
</dbReference>
<dbReference type="AlphaFoldDB" id="A0A2T2WL07"/>
<dbReference type="SUPFAM" id="SSF54637">
    <property type="entry name" value="Thioesterase/thiol ester dehydrase-isomerase"/>
    <property type="match status" value="1"/>
</dbReference>
<organism evidence="2 3">
    <name type="scientific">Sulfobacillus acidophilus</name>
    <dbReference type="NCBI Taxonomy" id="53633"/>
    <lineage>
        <taxon>Bacteria</taxon>
        <taxon>Bacillati</taxon>
        <taxon>Bacillota</taxon>
        <taxon>Clostridia</taxon>
        <taxon>Eubacteriales</taxon>
        <taxon>Clostridiales Family XVII. Incertae Sedis</taxon>
        <taxon>Sulfobacillus</taxon>
    </lineage>
</organism>
<gene>
    <name evidence="2" type="ORF">C7B45_04755</name>
</gene>
<dbReference type="InterPro" id="IPR002539">
    <property type="entry name" value="MaoC-like_dom"/>
</dbReference>